<gene>
    <name evidence="2" type="ORF">GCM10022402_27570</name>
</gene>
<protein>
    <submittedName>
        <fullName evidence="2">Uncharacterized protein</fullName>
    </submittedName>
</protein>
<comment type="caution">
    <text evidence="2">The sequence shown here is derived from an EMBL/GenBank/DDBJ whole genome shotgun (WGS) entry which is preliminary data.</text>
</comment>
<accession>A0ABP7FRP2</accession>
<reference evidence="3" key="1">
    <citation type="journal article" date="2019" name="Int. J. Syst. Evol. Microbiol.">
        <title>The Global Catalogue of Microorganisms (GCM) 10K type strain sequencing project: providing services to taxonomists for standard genome sequencing and annotation.</title>
        <authorList>
            <consortium name="The Broad Institute Genomics Platform"/>
            <consortium name="The Broad Institute Genome Sequencing Center for Infectious Disease"/>
            <person name="Wu L."/>
            <person name="Ma J."/>
        </authorList>
    </citation>
    <scope>NUCLEOTIDE SEQUENCE [LARGE SCALE GENOMIC DNA]</scope>
    <source>
        <strain evidence="3">JCM 17137</strain>
    </source>
</reference>
<evidence type="ECO:0000313" key="2">
    <source>
        <dbReference type="EMBL" id="GAA3746553.1"/>
    </source>
</evidence>
<keyword evidence="3" id="KW-1185">Reference proteome</keyword>
<feature type="region of interest" description="Disordered" evidence="1">
    <location>
        <begin position="41"/>
        <end position="73"/>
    </location>
</feature>
<feature type="region of interest" description="Disordered" evidence="1">
    <location>
        <begin position="157"/>
        <end position="183"/>
    </location>
</feature>
<dbReference type="Proteomes" id="UP001500908">
    <property type="component" value="Unassembled WGS sequence"/>
</dbReference>
<sequence length="183" mass="19316">MWSVVALFFLNGSGHAALASRLPELQPVLGLSGPRLEAGTQRVRGGRHCHHAGGTTDRRALPRPTGGSHRRGALGVQRLSGGRRGRGASFVGWLIAAGALNALVDLGQNVLVVRLERSGMCMLARTRPNSLLSPLEGLPAVGHRRDRVQSAHHRPIPAGVRFHSSGCRGRAGGGPRLRGLAQP</sequence>
<evidence type="ECO:0000256" key="1">
    <source>
        <dbReference type="SAM" id="MobiDB-lite"/>
    </source>
</evidence>
<proteinExistence type="predicted"/>
<evidence type="ECO:0000313" key="3">
    <source>
        <dbReference type="Proteomes" id="UP001500908"/>
    </source>
</evidence>
<organism evidence="2 3">
    <name type="scientific">Salinactinospora qingdaonensis</name>
    <dbReference type="NCBI Taxonomy" id="702744"/>
    <lineage>
        <taxon>Bacteria</taxon>
        <taxon>Bacillati</taxon>
        <taxon>Actinomycetota</taxon>
        <taxon>Actinomycetes</taxon>
        <taxon>Streptosporangiales</taxon>
        <taxon>Nocardiopsidaceae</taxon>
        <taxon>Salinactinospora</taxon>
    </lineage>
</organism>
<name>A0ABP7FRP2_9ACTN</name>
<dbReference type="EMBL" id="BAABDD010000011">
    <property type="protein sequence ID" value="GAA3746553.1"/>
    <property type="molecule type" value="Genomic_DNA"/>
</dbReference>